<name>A0A9W8PGP1_9HYPO</name>
<reference evidence="3" key="1">
    <citation type="submission" date="2022-10" db="EMBL/GenBank/DDBJ databases">
        <title>Fusarium specimens isolated from Avocado Roots.</title>
        <authorList>
            <person name="Stajich J."/>
            <person name="Roper C."/>
            <person name="Heimlech-Rivalta G."/>
        </authorList>
    </citation>
    <scope>NUCLEOTIDE SEQUENCE</scope>
    <source>
        <strain evidence="3">CF00143</strain>
    </source>
</reference>
<feature type="coiled-coil region" evidence="1">
    <location>
        <begin position="194"/>
        <end position="228"/>
    </location>
</feature>
<proteinExistence type="predicted"/>
<keyword evidence="4" id="KW-1185">Reference proteome</keyword>
<sequence length="280" mass="32300">MTPPMPSRECASPPIFEFFRGASPYDTGQINRRGDSPPAPPSLPHNKAGFPPRDDEEITFHDKPSGDDSEQDLLLMSLSRYRKEQHDIAKRCNKVLDKAIQKAKTRSSWRREVSKLCNQRAERWKEALELATHDYDEVNEDALQIRSEADNIISFISLAEKMPASIKPSPENMASYRETLANFEARHTGAVLFTKRYKRSKEQISGELEKLSRRIKYEQEKVQEDSETVMAIEREQRHAKIVEQLVQIDGKDVMKLFEAHPRFFKDLEAMVKNSEAEAQH</sequence>
<feature type="region of interest" description="Disordered" evidence="2">
    <location>
        <begin position="20"/>
        <end position="70"/>
    </location>
</feature>
<evidence type="ECO:0000313" key="4">
    <source>
        <dbReference type="Proteomes" id="UP001152130"/>
    </source>
</evidence>
<protein>
    <submittedName>
        <fullName evidence="3">Uncharacterized protein</fullName>
    </submittedName>
</protein>
<comment type="caution">
    <text evidence="3">The sequence shown here is derived from an EMBL/GenBank/DDBJ whole genome shotgun (WGS) entry which is preliminary data.</text>
</comment>
<dbReference type="EMBL" id="JAPDHF010000019">
    <property type="protein sequence ID" value="KAJ4006380.1"/>
    <property type="molecule type" value="Genomic_DNA"/>
</dbReference>
<keyword evidence="1" id="KW-0175">Coiled coil</keyword>
<dbReference type="AlphaFoldDB" id="A0A9W8PGP1"/>
<evidence type="ECO:0000256" key="2">
    <source>
        <dbReference type="SAM" id="MobiDB-lite"/>
    </source>
</evidence>
<evidence type="ECO:0000313" key="3">
    <source>
        <dbReference type="EMBL" id="KAJ4006380.1"/>
    </source>
</evidence>
<organism evidence="3 4">
    <name type="scientific">Fusarium irregulare</name>
    <dbReference type="NCBI Taxonomy" id="2494466"/>
    <lineage>
        <taxon>Eukaryota</taxon>
        <taxon>Fungi</taxon>
        <taxon>Dikarya</taxon>
        <taxon>Ascomycota</taxon>
        <taxon>Pezizomycotina</taxon>
        <taxon>Sordariomycetes</taxon>
        <taxon>Hypocreomycetidae</taxon>
        <taxon>Hypocreales</taxon>
        <taxon>Nectriaceae</taxon>
        <taxon>Fusarium</taxon>
        <taxon>Fusarium incarnatum-equiseti species complex</taxon>
    </lineage>
</organism>
<accession>A0A9W8PGP1</accession>
<gene>
    <name evidence="3" type="ORF">NW766_010465</name>
</gene>
<evidence type="ECO:0000256" key="1">
    <source>
        <dbReference type="SAM" id="Coils"/>
    </source>
</evidence>
<dbReference type="Proteomes" id="UP001152130">
    <property type="component" value="Unassembled WGS sequence"/>
</dbReference>